<keyword evidence="5" id="KW-0378">Hydrolase</keyword>
<evidence type="ECO:0000256" key="2">
    <source>
        <dbReference type="ARBA" id="ARBA00007353"/>
    </source>
</evidence>
<dbReference type="GO" id="GO:0017061">
    <property type="term" value="F:S-methyl-5-thioadenosine phosphorylase activity"/>
    <property type="evidence" value="ECO:0007669"/>
    <property type="project" value="UniProtKB-EC"/>
</dbReference>
<dbReference type="InterPro" id="IPR003730">
    <property type="entry name" value="Cu_polyphenol_OxRdtase"/>
</dbReference>
<evidence type="ECO:0000256" key="9">
    <source>
        <dbReference type="ARBA" id="ARBA00049893"/>
    </source>
</evidence>
<protein>
    <recommendedName>
        <fullName evidence="10">Purine nucleoside phosphorylase</fullName>
    </recommendedName>
</protein>
<dbReference type="InterPro" id="IPR011324">
    <property type="entry name" value="Cytotoxic_necrot_fac-like_cat"/>
</dbReference>
<keyword evidence="3" id="KW-0808">Transferase</keyword>
<name>A0A3A4NT93_ABYX5</name>
<dbReference type="AlphaFoldDB" id="A0A3A4NT93"/>
<reference evidence="11 12" key="1">
    <citation type="journal article" date="2017" name="ISME J.">
        <title>Energy and carbon metabolisms in a deep terrestrial subsurface fluid microbial community.</title>
        <authorList>
            <person name="Momper L."/>
            <person name="Jungbluth S.P."/>
            <person name="Lee M.D."/>
            <person name="Amend J.P."/>
        </authorList>
    </citation>
    <scope>NUCLEOTIDE SEQUENCE [LARGE SCALE GENOMIC DNA]</scope>
    <source>
        <strain evidence="11">SURF_5</strain>
    </source>
</reference>
<evidence type="ECO:0000313" key="12">
    <source>
        <dbReference type="Proteomes" id="UP000265882"/>
    </source>
</evidence>
<comment type="catalytic activity">
    <reaction evidence="9">
        <text>S-methyl-5'-thioadenosine + phosphate = 5-(methylsulfanyl)-alpha-D-ribose 1-phosphate + adenine</text>
        <dbReference type="Rhea" id="RHEA:11852"/>
        <dbReference type="ChEBI" id="CHEBI:16708"/>
        <dbReference type="ChEBI" id="CHEBI:17509"/>
        <dbReference type="ChEBI" id="CHEBI:43474"/>
        <dbReference type="ChEBI" id="CHEBI:58533"/>
        <dbReference type="EC" id="2.4.2.28"/>
    </reaction>
    <physiologicalReaction direction="left-to-right" evidence="9">
        <dbReference type="Rhea" id="RHEA:11853"/>
    </physiologicalReaction>
</comment>
<evidence type="ECO:0000256" key="1">
    <source>
        <dbReference type="ARBA" id="ARBA00000553"/>
    </source>
</evidence>
<dbReference type="CDD" id="cd16833">
    <property type="entry name" value="YfiH"/>
    <property type="match status" value="1"/>
</dbReference>
<dbReference type="Proteomes" id="UP000265882">
    <property type="component" value="Unassembled WGS sequence"/>
</dbReference>
<accession>A0A3A4NT93</accession>
<dbReference type="GO" id="GO:0005507">
    <property type="term" value="F:copper ion binding"/>
    <property type="evidence" value="ECO:0007669"/>
    <property type="project" value="TreeGrafter"/>
</dbReference>
<evidence type="ECO:0000256" key="8">
    <source>
        <dbReference type="ARBA" id="ARBA00048968"/>
    </source>
</evidence>
<dbReference type="SUPFAM" id="SSF64438">
    <property type="entry name" value="CNF1/YfiH-like putative cysteine hydrolases"/>
    <property type="match status" value="1"/>
</dbReference>
<dbReference type="PANTHER" id="PTHR30616:SF2">
    <property type="entry name" value="PURINE NUCLEOSIDE PHOSPHORYLASE LACC1"/>
    <property type="match status" value="1"/>
</dbReference>
<evidence type="ECO:0000313" key="11">
    <source>
        <dbReference type="EMBL" id="RJP23763.1"/>
    </source>
</evidence>
<evidence type="ECO:0000256" key="5">
    <source>
        <dbReference type="ARBA" id="ARBA00022801"/>
    </source>
</evidence>
<dbReference type="InterPro" id="IPR038371">
    <property type="entry name" value="Cu_polyphenol_OxRdtase_sf"/>
</dbReference>
<dbReference type="GO" id="GO:0016787">
    <property type="term" value="F:hydrolase activity"/>
    <property type="evidence" value="ECO:0007669"/>
    <property type="project" value="UniProtKB-KW"/>
</dbReference>
<evidence type="ECO:0000256" key="4">
    <source>
        <dbReference type="ARBA" id="ARBA00022723"/>
    </source>
</evidence>
<evidence type="ECO:0000256" key="10">
    <source>
        <dbReference type="RuleBase" id="RU361274"/>
    </source>
</evidence>
<comment type="catalytic activity">
    <reaction evidence="1">
        <text>inosine + phosphate = alpha-D-ribose 1-phosphate + hypoxanthine</text>
        <dbReference type="Rhea" id="RHEA:27646"/>
        <dbReference type="ChEBI" id="CHEBI:17368"/>
        <dbReference type="ChEBI" id="CHEBI:17596"/>
        <dbReference type="ChEBI" id="CHEBI:43474"/>
        <dbReference type="ChEBI" id="CHEBI:57720"/>
        <dbReference type="EC" id="2.4.2.1"/>
    </reaction>
    <physiologicalReaction direction="left-to-right" evidence="1">
        <dbReference type="Rhea" id="RHEA:27647"/>
    </physiologicalReaction>
</comment>
<proteinExistence type="inferred from homology"/>
<sequence length="262" mass="28732">MTNNPDSIVPAFPSEPPFDRIAAGFTTRQTVKKNPHPHEAEPAAHDAHELRRAACEALGLDLHSFTSGKQVHGKNVVLVTESERGRGALDYYRGIPETDALVTDMPGVPIGVFTADCVPVFLYDPATPAVGIVHAGWRSTAKSIVALAVQRMISEFRAGPRNIWAAIGPSIGQCCYEVGRDVYDEFNSAFAYGASLFEKNGARTWRLDLWQANRMQLLETGVPENQIISHDLCTFCNSDRFFSARKHGAHSGRILSLIALRT</sequence>
<dbReference type="PANTHER" id="PTHR30616">
    <property type="entry name" value="UNCHARACTERIZED PROTEIN YFIH"/>
    <property type="match status" value="1"/>
</dbReference>
<comment type="catalytic activity">
    <reaction evidence="8">
        <text>adenosine + phosphate = alpha-D-ribose 1-phosphate + adenine</text>
        <dbReference type="Rhea" id="RHEA:27642"/>
        <dbReference type="ChEBI" id="CHEBI:16335"/>
        <dbReference type="ChEBI" id="CHEBI:16708"/>
        <dbReference type="ChEBI" id="CHEBI:43474"/>
        <dbReference type="ChEBI" id="CHEBI:57720"/>
        <dbReference type="EC" id="2.4.2.1"/>
    </reaction>
    <physiologicalReaction direction="left-to-right" evidence="8">
        <dbReference type="Rhea" id="RHEA:27643"/>
    </physiologicalReaction>
</comment>
<evidence type="ECO:0000256" key="6">
    <source>
        <dbReference type="ARBA" id="ARBA00022833"/>
    </source>
</evidence>
<evidence type="ECO:0000256" key="7">
    <source>
        <dbReference type="ARBA" id="ARBA00047989"/>
    </source>
</evidence>
<keyword evidence="4" id="KW-0479">Metal-binding</keyword>
<organism evidence="11 12">
    <name type="scientific">Abyssobacteria bacterium (strain SURF_5)</name>
    <dbReference type="NCBI Taxonomy" id="2093360"/>
    <lineage>
        <taxon>Bacteria</taxon>
        <taxon>Pseudomonadati</taxon>
        <taxon>Candidatus Hydrogenedentota</taxon>
        <taxon>Candidatus Abyssobacteria</taxon>
    </lineage>
</organism>
<keyword evidence="6" id="KW-0862">Zinc</keyword>
<dbReference type="EMBL" id="QZKU01000043">
    <property type="protein sequence ID" value="RJP23763.1"/>
    <property type="molecule type" value="Genomic_DNA"/>
</dbReference>
<gene>
    <name evidence="11" type="primary">pgeF</name>
    <name evidence="11" type="ORF">C4520_05800</name>
</gene>
<dbReference type="Gene3D" id="3.60.140.10">
    <property type="entry name" value="CNF1/YfiH-like putative cysteine hydrolases"/>
    <property type="match status" value="1"/>
</dbReference>
<evidence type="ECO:0000256" key="3">
    <source>
        <dbReference type="ARBA" id="ARBA00022679"/>
    </source>
</evidence>
<comment type="caution">
    <text evidence="11">The sequence shown here is derived from an EMBL/GenBank/DDBJ whole genome shotgun (WGS) entry which is preliminary data.</text>
</comment>
<comment type="similarity">
    <text evidence="2 10">Belongs to the purine nucleoside phosphorylase YfiH/LACC1 family.</text>
</comment>
<dbReference type="NCBIfam" id="TIGR00726">
    <property type="entry name" value="peptidoglycan editing factor PgeF"/>
    <property type="match status" value="1"/>
</dbReference>
<dbReference type="Pfam" id="PF02578">
    <property type="entry name" value="Cu-oxidase_4"/>
    <property type="match status" value="1"/>
</dbReference>
<comment type="catalytic activity">
    <reaction evidence="7">
        <text>adenosine + H2O + H(+) = inosine + NH4(+)</text>
        <dbReference type="Rhea" id="RHEA:24408"/>
        <dbReference type="ChEBI" id="CHEBI:15377"/>
        <dbReference type="ChEBI" id="CHEBI:15378"/>
        <dbReference type="ChEBI" id="CHEBI:16335"/>
        <dbReference type="ChEBI" id="CHEBI:17596"/>
        <dbReference type="ChEBI" id="CHEBI:28938"/>
        <dbReference type="EC" id="3.5.4.4"/>
    </reaction>
    <physiologicalReaction direction="left-to-right" evidence="7">
        <dbReference type="Rhea" id="RHEA:24409"/>
    </physiologicalReaction>
</comment>